<sequence length="128" mass="13706">MSDLADVLKISILGNESIHAGFHLVDYIFHTVLTTLPSTTYALITDTNLAKLYLPQLEEAFAKAAKDTGSKARFLVHQVAPGEGAKSRAVKAEIEDWLLSEKCTRDTVILAFGGGVIGDLTGFVAATL</sequence>
<dbReference type="Pfam" id="PF01761">
    <property type="entry name" value="DHQ_synthase"/>
    <property type="match status" value="1"/>
</dbReference>
<dbReference type="GeneID" id="25991565"/>
<gene>
    <name evidence="4" type="ORF">A1Q1_08053</name>
</gene>
<dbReference type="VEuPathDB" id="FungiDB:A1Q1_08053"/>
<dbReference type="RefSeq" id="XP_014184299.1">
    <property type="nucleotide sequence ID" value="XM_014328824.1"/>
</dbReference>
<dbReference type="GO" id="GO:0003856">
    <property type="term" value="F:3-dehydroquinate synthase activity"/>
    <property type="evidence" value="ECO:0007669"/>
    <property type="project" value="TreeGrafter"/>
</dbReference>
<dbReference type="InterPro" id="IPR050071">
    <property type="entry name" value="Dehydroquinate_synthase"/>
</dbReference>
<protein>
    <submittedName>
        <fullName evidence="4">Aromatic amino acid family biosynthesis-related protein</fullName>
    </submittedName>
</protein>
<dbReference type="HOGENOM" id="CLU_1961133_0_0_1"/>
<comment type="caution">
    <text evidence="4">The sequence shown here is derived from an EMBL/GenBank/DDBJ whole genome shotgun (WGS) entry which is preliminary data.</text>
</comment>
<keyword evidence="1" id="KW-0479">Metal-binding</keyword>
<dbReference type="AlphaFoldDB" id="J8TIV5"/>
<dbReference type="PANTHER" id="PTHR43622:SF1">
    <property type="entry name" value="3-DEHYDROQUINATE SYNTHASE"/>
    <property type="match status" value="1"/>
</dbReference>
<evidence type="ECO:0000259" key="3">
    <source>
        <dbReference type="Pfam" id="PF01761"/>
    </source>
</evidence>
<dbReference type="EMBL" id="ALBS01000008">
    <property type="protein sequence ID" value="EJT53136.1"/>
    <property type="molecule type" value="Genomic_DNA"/>
</dbReference>
<feature type="domain" description="3-dehydroquinate synthase N-terminal" evidence="3">
    <location>
        <begin position="78"/>
        <end position="127"/>
    </location>
</feature>
<dbReference type="KEGG" id="tasa:A1Q1_08053"/>
<dbReference type="GO" id="GO:0046872">
    <property type="term" value="F:metal ion binding"/>
    <property type="evidence" value="ECO:0007669"/>
    <property type="project" value="UniProtKB-KW"/>
</dbReference>
<reference evidence="4 5" key="1">
    <citation type="journal article" date="2012" name="Eukaryot. Cell">
        <title>Draft genome sequence of CBS 2479, the standard type strain of Trichosporon asahii.</title>
        <authorList>
            <person name="Yang R.Y."/>
            <person name="Li H.T."/>
            <person name="Zhu H."/>
            <person name="Zhou G.P."/>
            <person name="Wang M."/>
            <person name="Wang L."/>
        </authorList>
    </citation>
    <scope>NUCLEOTIDE SEQUENCE [LARGE SCALE GENOMIC DNA]</scope>
    <source>
        <strain evidence="5">ATCC 90039 / CBS 2479 / JCM 2466 / KCTC 7840 / NCYC 2677 / UAMH 7654</strain>
    </source>
</reference>
<dbReference type="OrthoDB" id="197068at2759"/>
<evidence type="ECO:0000313" key="5">
    <source>
        <dbReference type="Proteomes" id="UP000002748"/>
    </source>
</evidence>
<accession>J8TIV5</accession>
<dbReference type="InterPro" id="IPR030960">
    <property type="entry name" value="DHQS/DOIS_N"/>
</dbReference>
<evidence type="ECO:0000256" key="1">
    <source>
        <dbReference type="ARBA" id="ARBA00022723"/>
    </source>
</evidence>
<evidence type="ECO:0000256" key="2">
    <source>
        <dbReference type="ARBA" id="ARBA00023027"/>
    </source>
</evidence>
<dbReference type="Gene3D" id="3.40.50.1970">
    <property type="match status" value="1"/>
</dbReference>
<proteinExistence type="predicted"/>
<dbReference type="Proteomes" id="UP000002748">
    <property type="component" value="Unassembled WGS sequence"/>
</dbReference>
<dbReference type="PANTHER" id="PTHR43622">
    <property type="entry name" value="3-DEHYDROQUINATE SYNTHASE"/>
    <property type="match status" value="1"/>
</dbReference>
<organism evidence="4 5">
    <name type="scientific">Trichosporon asahii var. asahii (strain ATCC 90039 / CBS 2479 / JCM 2466 / KCTC 7840 / NBRC 103889/ NCYC 2677 / UAMH 7654)</name>
    <name type="common">Yeast</name>
    <dbReference type="NCBI Taxonomy" id="1186058"/>
    <lineage>
        <taxon>Eukaryota</taxon>
        <taxon>Fungi</taxon>
        <taxon>Dikarya</taxon>
        <taxon>Basidiomycota</taxon>
        <taxon>Agaricomycotina</taxon>
        <taxon>Tremellomycetes</taxon>
        <taxon>Trichosporonales</taxon>
        <taxon>Trichosporonaceae</taxon>
        <taxon>Trichosporon</taxon>
    </lineage>
</organism>
<evidence type="ECO:0000313" key="4">
    <source>
        <dbReference type="EMBL" id="EJT53136.1"/>
    </source>
</evidence>
<name>J8TIV5_TRIAS</name>
<keyword evidence="2" id="KW-0520">NAD</keyword>
<dbReference type="SUPFAM" id="SSF56796">
    <property type="entry name" value="Dehydroquinate synthase-like"/>
    <property type="match status" value="1"/>
</dbReference>